<keyword evidence="2 5" id="KW-0407">Ion channel</keyword>
<reference evidence="5 6" key="1">
    <citation type="journal article" date="2018" name="Nat. Genet.">
        <title>The Rosa genome provides new insights in the design of modern roses.</title>
        <authorList>
            <person name="Bendahmane M."/>
        </authorList>
    </citation>
    <scope>NUCLEOTIDE SEQUENCE [LARGE SCALE GENOMIC DNA]</scope>
    <source>
        <strain evidence="6">cv. Old Blush</strain>
    </source>
</reference>
<keyword evidence="6" id="KW-1185">Reference proteome</keyword>
<evidence type="ECO:0000256" key="2">
    <source>
        <dbReference type="ARBA" id="ARBA00023303"/>
    </source>
</evidence>
<feature type="transmembrane region" description="Helical" evidence="3">
    <location>
        <begin position="12"/>
        <end position="30"/>
    </location>
</feature>
<dbReference type="Gene3D" id="2.60.120.10">
    <property type="entry name" value="Jelly Rolls"/>
    <property type="match status" value="2"/>
</dbReference>
<dbReference type="CDD" id="cd00038">
    <property type="entry name" value="CAP_ED"/>
    <property type="match status" value="1"/>
</dbReference>
<sequence>MRGVRSLNTRKLLSFLVLVQYVPRVLRIYLSCKEPKKSSKEEIATWVKGVLNFFMYILASHVLGACWYFFAIERLTNCWQHACQNENGCVPSTFDCHDHNSLRNTTSLNDLCPVDPPNAKLFDFVRICGFDTTFGIWCGSFSSNFGIFLDVLQSGILGSTDYPKKLSNCFWWGLRNLSSLGSNLQTSTNTWENLFETLISIIGLLLFLYLIGNLQMYMQTDAAVLESNRHKRKIKRAVEKKGRELDLWLLKNGIPSRRKNEMMERVQQELAERRNVDVENILSILPEELQSYIKNLLPLARLKKVPLLQTMDEEVLKEISEYLEPKKFEITGREYLSRDGEPLEKMIFIVERDLGVERRNVAGRDLLYPGDFYGAELLEWANSGTVQQFNCQPDCSMPNGVVYNAAGIGYHNACATSVVMSNIKYMPTSSTKEMENKKELLSIEKDRLASETIEDTVVGDTSDAFMPGLSSKLVLDKTEQLHKKLSDIQSEYDRNSQSCKQNISTDLRTDIVRENSLSDVLEATASNEVEVPKSLDSTGPGEAKNTIHSSADIVFSPENLVAMTISEVMKKSVSENKSTSDKLHIMQKSSMGSSAGQVSSKGKRVHGGYKDVEHGMNGSLVQTLEPFTDSYNNEKRVTETAASNIIGKRCSKDIGQSGVKPESHRQLEEIEVMKTQSSWRLHFSKEITLPPNTQPQLLISFQLTMLKKVPRFQTMDEEMLKAICAHLKPITYTDGMYIIKKDEPLQLMFFVLAGYVVTESYPHGVVRVGEFCGQELLEWASTISFPTKLPTALDRVC</sequence>
<evidence type="ECO:0000259" key="4">
    <source>
        <dbReference type="PROSITE" id="PS50042"/>
    </source>
</evidence>
<gene>
    <name evidence="5" type="ORF">RchiOBHm_Chr1g0364771</name>
</gene>
<keyword evidence="3" id="KW-1133">Transmembrane helix</keyword>
<feature type="domain" description="Cyclic nucleotide-binding" evidence="4">
    <location>
        <begin position="307"/>
        <end position="374"/>
    </location>
</feature>
<accession>A0A2P6SJT2</accession>
<evidence type="ECO:0000256" key="1">
    <source>
        <dbReference type="ARBA" id="ARBA00023286"/>
    </source>
</evidence>
<evidence type="ECO:0000313" key="6">
    <source>
        <dbReference type="Proteomes" id="UP000238479"/>
    </source>
</evidence>
<dbReference type="SUPFAM" id="SSF51206">
    <property type="entry name" value="cAMP-binding domain-like"/>
    <property type="match status" value="2"/>
</dbReference>
<dbReference type="PANTHER" id="PTHR45651:SF68">
    <property type="entry name" value="ION TRANSPORT DOMAIN-CONTAINING PROTEIN"/>
    <property type="match status" value="1"/>
</dbReference>
<dbReference type="Proteomes" id="UP000238479">
    <property type="component" value="Chromosome 1"/>
</dbReference>
<feature type="domain" description="Cyclic nucleotide-binding" evidence="4">
    <location>
        <begin position="711"/>
        <end position="756"/>
    </location>
</feature>
<feature type="transmembrane region" description="Helical" evidence="3">
    <location>
        <begin position="50"/>
        <end position="70"/>
    </location>
</feature>
<dbReference type="AlphaFoldDB" id="A0A2P6SJT2"/>
<keyword evidence="1" id="KW-0406">Ion transport</keyword>
<keyword evidence="1" id="KW-1071">Ligand-gated ion channel</keyword>
<dbReference type="GO" id="GO:0034220">
    <property type="term" value="P:monoatomic ion transmembrane transport"/>
    <property type="evidence" value="ECO:0007669"/>
    <property type="project" value="UniProtKB-KW"/>
</dbReference>
<dbReference type="Gramene" id="PRQ58945">
    <property type="protein sequence ID" value="PRQ58945"/>
    <property type="gene ID" value="RchiOBHm_Chr1g0364771"/>
</dbReference>
<keyword evidence="3" id="KW-0472">Membrane</keyword>
<proteinExistence type="predicted"/>
<dbReference type="InterPro" id="IPR014710">
    <property type="entry name" value="RmlC-like_jellyroll"/>
</dbReference>
<dbReference type="PANTHER" id="PTHR45651">
    <property type="entry name" value="CYCLIC NUCLEOTIDE-GATED ION CHANNEL 15-RELATED-RELATED"/>
    <property type="match status" value="1"/>
</dbReference>
<dbReference type="PROSITE" id="PS50042">
    <property type="entry name" value="CNMP_BINDING_3"/>
    <property type="match status" value="2"/>
</dbReference>
<evidence type="ECO:0000256" key="3">
    <source>
        <dbReference type="SAM" id="Phobius"/>
    </source>
</evidence>
<evidence type="ECO:0000313" key="5">
    <source>
        <dbReference type="EMBL" id="PRQ58945.1"/>
    </source>
</evidence>
<dbReference type="GO" id="GO:0016020">
    <property type="term" value="C:membrane"/>
    <property type="evidence" value="ECO:0007669"/>
    <property type="project" value="UniProtKB-SubCell"/>
</dbReference>
<protein>
    <submittedName>
        <fullName evidence="5">Putative potassium channel, voltage-dependent, EAG</fullName>
    </submittedName>
</protein>
<dbReference type="Gene3D" id="1.10.287.70">
    <property type="match status" value="1"/>
</dbReference>
<organism evidence="5 6">
    <name type="scientific">Rosa chinensis</name>
    <name type="common">China rose</name>
    <dbReference type="NCBI Taxonomy" id="74649"/>
    <lineage>
        <taxon>Eukaryota</taxon>
        <taxon>Viridiplantae</taxon>
        <taxon>Streptophyta</taxon>
        <taxon>Embryophyta</taxon>
        <taxon>Tracheophyta</taxon>
        <taxon>Spermatophyta</taxon>
        <taxon>Magnoliopsida</taxon>
        <taxon>eudicotyledons</taxon>
        <taxon>Gunneridae</taxon>
        <taxon>Pentapetalae</taxon>
        <taxon>rosids</taxon>
        <taxon>fabids</taxon>
        <taxon>Rosales</taxon>
        <taxon>Rosaceae</taxon>
        <taxon>Rosoideae</taxon>
        <taxon>Rosoideae incertae sedis</taxon>
        <taxon>Rosa</taxon>
    </lineage>
</organism>
<comment type="caution">
    <text evidence="5">The sequence shown here is derived from an EMBL/GenBank/DDBJ whole genome shotgun (WGS) entry which is preliminary data.</text>
</comment>
<keyword evidence="3" id="KW-0812">Transmembrane</keyword>
<feature type="transmembrane region" description="Helical" evidence="3">
    <location>
        <begin position="194"/>
        <end position="212"/>
    </location>
</feature>
<name>A0A2P6SJT2_ROSCH</name>
<dbReference type="EMBL" id="PDCK01000039">
    <property type="protein sequence ID" value="PRQ58945.1"/>
    <property type="molecule type" value="Genomic_DNA"/>
</dbReference>
<dbReference type="InterPro" id="IPR000595">
    <property type="entry name" value="cNMP-bd_dom"/>
</dbReference>
<dbReference type="SUPFAM" id="SSF81324">
    <property type="entry name" value="Voltage-gated potassium channels"/>
    <property type="match status" value="1"/>
</dbReference>
<keyword evidence="1" id="KW-0813">Transport</keyword>
<dbReference type="InterPro" id="IPR018490">
    <property type="entry name" value="cNMP-bd_dom_sf"/>
</dbReference>